<dbReference type="OrthoDB" id="3178004at2"/>
<feature type="transmembrane region" description="Helical" evidence="1">
    <location>
        <begin position="208"/>
        <end position="229"/>
    </location>
</feature>
<evidence type="ECO:0000259" key="2">
    <source>
        <dbReference type="Pfam" id="PF07853"/>
    </source>
</evidence>
<accession>A0A413RJT6</accession>
<reference evidence="3 4" key="1">
    <citation type="submission" date="2018-08" db="EMBL/GenBank/DDBJ databases">
        <title>Cellulomonas rhizosphaerae sp. nov., a novel actinomycete isolated from soil.</title>
        <authorList>
            <person name="Tian Y."/>
        </authorList>
    </citation>
    <scope>NUCLEOTIDE SEQUENCE [LARGE SCALE GENOMIC DNA]</scope>
    <source>
        <strain evidence="3 4">NEAU-TCZ24</strain>
    </source>
</reference>
<keyword evidence="1" id="KW-0472">Membrane</keyword>
<organism evidence="3 4">
    <name type="scientific">Cellulomonas rhizosphaerae</name>
    <dbReference type="NCBI Taxonomy" id="2293719"/>
    <lineage>
        <taxon>Bacteria</taxon>
        <taxon>Bacillati</taxon>
        <taxon>Actinomycetota</taxon>
        <taxon>Actinomycetes</taxon>
        <taxon>Micrococcales</taxon>
        <taxon>Cellulomonadaceae</taxon>
        <taxon>Cellulomonas</taxon>
    </lineage>
</organism>
<feature type="transmembrane region" description="Helical" evidence="1">
    <location>
        <begin position="12"/>
        <end position="33"/>
    </location>
</feature>
<name>A0A413RJT6_9CELL</name>
<gene>
    <name evidence="3" type="ORF">D1825_12525</name>
</gene>
<evidence type="ECO:0000313" key="3">
    <source>
        <dbReference type="EMBL" id="RHA38973.1"/>
    </source>
</evidence>
<feature type="transmembrane region" description="Helical" evidence="1">
    <location>
        <begin position="122"/>
        <end position="146"/>
    </location>
</feature>
<feature type="domain" description="DUF1648" evidence="2">
    <location>
        <begin position="22"/>
        <end position="61"/>
    </location>
</feature>
<feature type="transmembrane region" description="Helical" evidence="1">
    <location>
        <begin position="90"/>
        <end position="110"/>
    </location>
</feature>
<evidence type="ECO:0000313" key="4">
    <source>
        <dbReference type="Proteomes" id="UP000283374"/>
    </source>
</evidence>
<feature type="transmembrane region" description="Helical" evidence="1">
    <location>
        <begin position="180"/>
        <end position="202"/>
    </location>
</feature>
<dbReference type="AlphaFoldDB" id="A0A413RJT6"/>
<proteinExistence type="predicted"/>
<feature type="transmembrane region" description="Helical" evidence="1">
    <location>
        <begin position="53"/>
        <end position="78"/>
    </location>
</feature>
<sequence>MRTPVPHRVATTLITLVAPLVILGVAALVAVSWSDQLPDPVAVHWGTDGPDGFGSLASAIVPMLVVGALLAIGSWALAFLAGHASSTRRIAAGSSLGMSALLAVILLGSLDAQRGLTDATQAPGITTTLLVAIVAGLALGALAAVVTPGDGDQPATQPIAADAPRLTLGSTERAAWRRSAFSRTTLVVGIAAVLVVLVLTVVTRVWPLGLLALALAVLLLTMVAFDVSVDERGLVARSLLGWPTLSVPLDEVVEAGVATVHPVKDFGGWGYRLGRGGRTGIVLRGGDALEVRRTGDRVAVITVDDAATGAALLNTLADRARARR</sequence>
<dbReference type="Pfam" id="PF07853">
    <property type="entry name" value="DUF1648"/>
    <property type="match status" value="1"/>
</dbReference>
<dbReference type="InterPro" id="IPR012867">
    <property type="entry name" value="DUF1648"/>
</dbReference>
<protein>
    <submittedName>
        <fullName evidence="3">DUF1648 domain-containing protein</fullName>
    </submittedName>
</protein>
<keyword evidence="4" id="KW-1185">Reference proteome</keyword>
<evidence type="ECO:0000256" key="1">
    <source>
        <dbReference type="SAM" id="Phobius"/>
    </source>
</evidence>
<dbReference type="Proteomes" id="UP000283374">
    <property type="component" value="Unassembled WGS sequence"/>
</dbReference>
<keyword evidence="1" id="KW-1133">Transmembrane helix</keyword>
<dbReference type="RefSeq" id="WP_118767750.1">
    <property type="nucleotide sequence ID" value="NZ_QWKP01000208.1"/>
</dbReference>
<comment type="caution">
    <text evidence="3">The sequence shown here is derived from an EMBL/GenBank/DDBJ whole genome shotgun (WGS) entry which is preliminary data.</text>
</comment>
<keyword evidence="1" id="KW-0812">Transmembrane</keyword>
<dbReference type="EMBL" id="QWKP01000208">
    <property type="protein sequence ID" value="RHA38973.1"/>
    <property type="molecule type" value="Genomic_DNA"/>
</dbReference>